<organism evidence="1 2">
    <name type="scientific">Wandonia haliotis</name>
    <dbReference type="NCBI Taxonomy" id="574963"/>
    <lineage>
        <taxon>Bacteria</taxon>
        <taxon>Pseudomonadati</taxon>
        <taxon>Bacteroidota</taxon>
        <taxon>Flavobacteriia</taxon>
        <taxon>Flavobacteriales</taxon>
        <taxon>Crocinitomicaceae</taxon>
        <taxon>Wandonia</taxon>
    </lineage>
</organism>
<proteinExistence type="predicted"/>
<protein>
    <submittedName>
        <fullName evidence="1">Uncharacterized protein</fullName>
    </submittedName>
</protein>
<keyword evidence="2" id="KW-1185">Reference proteome</keyword>
<evidence type="ECO:0000313" key="1">
    <source>
        <dbReference type="EMBL" id="GAA0875338.1"/>
    </source>
</evidence>
<dbReference type="Proteomes" id="UP001501126">
    <property type="component" value="Unassembled WGS sequence"/>
</dbReference>
<comment type="caution">
    <text evidence="1">The sequence shown here is derived from an EMBL/GenBank/DDBJ whole genome shotgun (WGS) entry which is preliminary data.</text>
</comment>
<sequence length="178" mass="19642">MDSSALNYDAEATVDDGSCVYTEDVSQPRENHYYSLVSHNGDTLEQGSVPYLYGLAQSHMDFDNYVLSFYINDSLTNGVLIGGSCLINEDFTLVDSEVTGGVDLYSNRVGIQSYLTGGMTYTSHTGHVSIQDVEIHDFHPGDQDDINKRITLTLRFDGTFHTDSLETVPATLTMVFSN</sequence>
<evidence type="ECO:0000313" key="2">
    <source>
        <dbReference type="Proteomes" id="UP001501126"/>
    </source>
</evidence>
<gene>
    <name evidence="1" type="ORF">GCM10009118_17470</name>
</gene>
<accession>A0ABP3Y187</accession>
<reference evidence="2" key="1">
    <citation type="journal article" date="2019" name="Int. J. Syst. Evol. Microbiol.">
        <title>The Global Catalogue of Microorganisms (GCM) 10K type strain sequencing project: providing services to taxonomists for standard genome sequencing and annotation.</title>
        <authorList>
            <consortium name="The Broad Institute Genomics Platform"/>
            <consortium name="The Broad Institute Genome Sequencing Center for Infectious Disease"/>
            <person name="Wu L."/>
            <person name="Ma J."/>
        </authorList>
    </citation>
    <scope>NUCLEOTIDE SEQUENCE [LARGE SCALE GENOMIC DNA]</scope>
    <source>
        <strain evidence="2">JCM 16083</strain>
    </source>
</reference>
<name>A0ABP3Y187_9FLAO</name>
<dbReference type="EMBL" id="BAAAFH010000011">
    <property type="protein sequence ID" value="GAA0875338.1"/>
    <property type="molecule type" value="Genomic_DNA"/>
</dbReference>